<keyword evidence="2" id="KW-1185">Reference proteome</keyword>
<comment type="caution">
    <text evidence="1">The sequence shown here is derived from an EMBL/GenBank/DDBJ whole genome shotgun (WGS) entry which is preliminary data.</text>
</comment>
<protein>
    <recommendedName>
        <fullName evidence="3">Integrase</fullName>
    </recommendedName>
</protein>
<dbReference type="EMBL" id="WXEW01000009">
    <property type="protein sequence ID" value="NAS25800.1"/>
    <property type="molecule type" value="Genomic_DNA"/>
</dbReference>
<gene>
    <name evidence="1" type="ORF">GT755_29475</name>
</gene>
<evidence type="ECO:0000313" key="2">
    <source>
        <dbReference type="Proteomes" id="UP000479526"/>
    </source>
</evidence>
<reference evidence="1 2" key="1">
    <citation type="submission" date="2020-01" db="EMBL/GenBank/DDBJ databases">
        <title>Herbidospora sp. NEAU-GS84 nov., a novel actinomycete isolated from soil.</title>
        <authorList>
            <person name="Han L."/>
        </authorList>
    </citation>
    <scope>NUCLEOTIDE SEQUENCE [LARGE SCALE GENOMIC DNA]</scope>
    <source>
        <strain evidence="1 2">NEAU-GS84</strain>
    </source>
</reference>
<dbReference type="RefSeq" id="WP_161482835.1">
    <property type="nucleotide sequence ID" value="NZ_WXEW01000009.1"/>
</dbReference>
<organism evidence="1 2">
    <name type="scientific">Herbidospora solisilvae</name>
    <dbReference type="NCBI Taxonomy" id="2696284"/>
    <lineage>
        <taxon>Bacteria</taxon>
        <taxon>Bacillati</taxon>
        <taxon>Actinomycetota</taxon>
        <taxon>Actinomycetes</taxon>
        <taxon>Streptosporangiales</taxon>
        <taxon>Streptosporangiaceae</taxon>
        <taxon>Herbidospora</taxon>
    </lineage>
</organism>
<name>A0A7C9J7B4_9ACTN</name>
<dbReference type="InterPro" id="IPR011010">
    <property type="entry name" value="DNA_brk_join_enz"/>
</dbReference>
<dbReference type="GO" id="GO:0003677">
    <property type="term" value="F:DNA binding"/>
    <property type="evidence" value="ECO:0007669"/>
    <property type="project" value="InterPro"/>
</dbReference>
<proteinExistence type="predicted"/>
<sequence>MTAPRLHHLLDDGTGRTRPALARLAWELTSMPVPYRGLAWLDNNPLVSDYLRGLARGTIPLTHQGLHDLDSWRTAAHLRDLLMATGALPAVDRQIMQFERWCLHRLTEITDPEHAQFLRGFARWRLLPHLHSKARRGPVGVGSRNWAAGSLNSAAVLLTWLSDRGTTLKTMCQADLDVWFAAGPDPHRTRAFLRWAMTTGHASRMVLPTARRAPVAPISQDRRLHLLRRFLTEDTIDLRTRVAACLILLFAQTITRLLRLTLDDLLDQDERMFLRLGTPPTPVPKPFAALVRDLADQRANMNTAANPQARWLFPGGRAGQPLSVTALSQHLQALGFPTVATRTSAFRQLVLQAPAPVIADALGYRHSTATKHFIAAGGSWSRYAPRR</sequence>
<dbReference type="SUPFAM" id="SSF56349">
    <property type="entry name" value="DNA breaking-rejoining enzymes"/>
    <property type="match status" value="1"/>
</dbReference>
<accession>A0A7C9J7B4</accession>
<evidence type="ECO:0008006" key="3">
    <source>
        <dbReference type="Google" id="ProtNLM"/>
    </source>
</evidence>
<dbReference type="Proteomes" id="UP000479526">
    <property type="component" value="Unassembled WGS sequence"/>
</dbReference>
<dbReference type="AlphaFoldDB" id="A0A7C9J7B4"/>
<evidence type="ECO:0000313" key="1">
    <source>
        <dbReference type="EMBL" id="NAS25800.1"/>
    </source>
</evidence>